<name>A0ABT7QZ33_9BACT</name>
<dbReference type="RefSeq" id="WP_289413845.1">
    <property type="nucleotide sequence ID" value="NZ_JAQIBD010000002.1"/>
</dbReference>
<evidence type="ECO:0000313" key="2">
    <source>
        <dbReference type="Proteomes" id="UP001169069"/>
    </source>
</evidence>
<reference evidence="1" key="1">
    <citation type="submission" date="2023-01" db="EMBL/GenBank/DDBJ databases">
        <title>Sulfurovum sp. zt1-1 genome assembly.</title>
        <authorList>
            <person name="Wang J."/>
        </authorList>
    </citation>
    <scope>NUCLEOTIDE SEQUENCE</scope>
    <source>
        <strain evidence="1">Zt1-1</strain>
    </source>
</reference>
<keyword evidence="2" id="KW-1185">Reference proteome</keyword>
<accession>A0ABT7QZ33</accession>
<protein>
    <submittedName>
        <fullName evidence="1">Uncharacterized protein</fullName>
    </submittedName>
</protein>
<dbReference type="EMBL" id="JAQIBD010000002">
    <property type="protein sequence ID" value="MDM5272097.1"/>
    <property type="molecule type" value="Genomic_DNA"/>
</dbReference>
<proteinExistence type="predicted"/>
<sequence>MNKPILLYAALTKAVDDFNTRHNITRGHLADAIGFSGDNAAIQFSNCLNPNNYDKSLNAQKIDLLIHTIDHEARMVFFREYMRQFGIKPVSYELFNVTVNDLRHAADKAAIEGSESIIANMKALSDGEVTVEEAEIMLKEATDVEKAQGTYIHMLNEYISKNEE</sequence>
<gene>
    <name evidence="1" type="ORF">PGH07_07885</name>
</gene>
<comment type="caution">
    <text evidence="1">The sequence shown here is derived from an EMBL/GenBank/DDBJ whole genome shotgun (WGS) entry which is preliminary data.</text>
</comment>
<evidence type="ECO:0000313" key="1">
    <source>
        <dbReference type="EMBL" id="MDM5272097.1"/>
    </source>
</evidence>
<dbReference type="Proteomes" id="UP001169069">
    <property type="component" value="Unassembled WGS sequence"/>
</dbReference>
<organism evidence="1 2">
    <name type="scientific">Sulfurovum zhangzhouensis</name>
    <dbReference type="NCBI Taxonomy" id="3019067"/>
    <lineage>
        <taxon>Bacteria</taxon>
        <taxon>Pseudomonadati</taxon>
        <taxon>Campylobacterota</taxon>
        <taxon>Epsilonproteobacteria</taxon>
        <taxon>Campylobacterales</taxon>
        <taxon>Sulfurovaceae</taxon>
        <taxon>Sulfurovum</taxon>
    </lineage>
</organism>